<reference evidence="1 2" key="1">
    <citation type="submission" date="2016-10" db="EMBL/GenBank/DDBJ databases">
        <authorList>
            <person name="de Groot N.N."/>
        </authorList>
    </citation>
    <scope>NUCLEOTIDE SEQUENCE [LARGE SCALE GENOMIC DNA]</scope>
    <source>
        <strain evidence="1 2">DSM 7343</strain>
    </source>
</reference>
<dbReference type="Proteomes" id="UP000199409">
    <property type="component" value="Unassembled WGS sequence"/>
</dbReference>
<keyword evidence="2" id="KW-1185">Reference proteome</keyword>
<dbReference type="EMBL" id="FNQN01000004">
    <property type="protein sequence ID" value="SEA30627.1"/>
    <property type="molecule type" value="Genomic_DNA"/>
</dbReference>
<proteinExistence type="predicted"/>
<accession>A0A1H4A3X7</accession>
<evidence type="ECO:0000313" key="1">
    <source>
        <dbReference type="EMBL" id="SEA30627.1"/>
    </source>
</evidence>
<sequence>MSLRLNFIFCPLAVAKNTFLLKVEIYTYINLKYLIPIIQSRLISMNIFVNRPFQLSSAAEQAFSNSTGNQSVCQLHKQGRVTNGFKYYEVRDYVIRQALKTARDEQATWEKIIQNLDLIESKVSG</sequence>
<protein>
    <submittedName>
        <fullName evidence="1">Uncharacterized protein</fullName>
    </submittedName>
</protein>
<name>A0A1H4A3X7_9BACT</name>
<organism evidence="1 2">
    <name type="scientific">Desulfuromusa kysingii</name>
    <dbReference type="NCBI Taxonomy" id="37625"/>
    <lineage>
        <taxon>Bacteria</taxon>
        <taxon>Pseudomonadati</taxon>
        <taxon>Thermodesulfobacteriota</taxon>
        <taxon>Desulfuromonadia</taxon>
        <taxon>Desulfuromonadales</taxon>
        <taxon>Geopsychrobacteraceae</taxon>
        <taxon>Desulfuromusa</taxon>
    </lineage>
</organism>
<dbReference type="AlphaFoldDB" id="A0A1H4A3X7"/>
<gene>
    <name evidence="1" type="ORF">SAMN05660420_01791</name>
</gene>
<evidence type="ECO:0000313" key="2">
    <source>
        <dbReference type="Proteomes" id="UP000199409"/>
    </source>
</evidence>